<name>A0A2K9MJD7_9RHOB</name>
<organism evidence="1 2">
    <name type="scientific">Paracoccus jeotgali</name>
    <dbReference type="NCBI Taxonomy" id="2065379"/>
    <lineage>
        <taxon>Bacteria</taxon>
        <taxon>Pseudomonadati</taxon>
        <taxon>Pseudomonadota</taxon>
        <taxon>Alphaproteobacteria</taxon>
        <taxon>Rhodobacterales</taxon>
        <taxon>Paracoccaceae</taxon>
        <taxon>Paracoccus</taxon>
    </lineage>
</organism>
<proteinExistence type="predicted"/>
<dbReference type="GO" id="GO:0016811">
    <property type="term" value="F:hydrolase activity, acting on carbon-nitrogen (but not peptide) bonds, in linear amides"/>
    <property type="evidence" value="ECO:0007669"/>
    <property type="project" value="TreeGrafter"/>
</dbReference>
<dbReference type="EMBL" id="CP025583">
    <property type="protein sequence ID" value="AUM75733.1"/>
    <property type="molecule type" value="Genomic_DNA"/>
</dbReference>
<dbReference type="SUPFAM" id="SSF102588">
    <property type="entry name" value="LmbE-like"/>
    <property type="match status" value="1"/>
</dbReference>
<dbReference type="PANTHER" id="PTHR12993:SF29">
    <property type="entry name" value="BLR3841 PROTEIN"/>
    <property type="match status" value="1"/>
</dbReference>
<dbReference type="InterPro" id="IPR024078">
    <property type="entry name" value="LmbE-like_dom_sf"/>
</dbReference>
<accession>A0A2K9MJD7</accession>
<sequence>MGGLRLSAPDHVFRGEVPIAVIAPHPDDESLGCGALLARALAGAGAHVICLTDGSASHPGSRLWPPADLARLRQRELQRALACLGGTARDLTWLGLPDAGLYRCDHDALAARLERIIADLGITHIFAPAIQDHHEDHQAAARATAALRQRRPDWSFFSYPIWSRWDDPDFPATIAPFAPVRLPPGPAATRKRAAIEAHESQLGRIVTDDPTGFVLPPAMVETFAREDELFWRMPA</sequence>
<gene>
    <name evidence="1" type="ORF">CYR75_14475</name>
</gene>
<evidence type="ECO:0000313" key="1">
    <source>
        <dbReference type="EMBL" id="AUM75733.1"/>
    </source>
</evidence>
<dbReference type="OrthoDB" id="9790023at2"/>
<dbReference type="KEGG" id="paru:CYR75_14475"/>
<dbReference type="Gene3D" id="3.40.50.10320">
    <property type="entry name" value="LmbE-like"/>
    <property type="match status" value="1"/>
</dbReference>
<dbReference type="PANTHER" id="PTHR12993">
    <property type="entry name" value="N-ACETYLGLUCOSAMINYL-PHOSPHATIDYLINOSITOL DE-N-ACETYLASE-RELATED"/>
    <property type="match status" value="1"/>
</dbReference>
<evidence type="ECO:0000313" key="2">
    <source>
        <dbReference type="Proteomes" id="UP000234882"/>
    </source>
</evidence>
<reference evidence="2" key="1">
    <citation type="submission" date="2017-12" db="EMBL/GenBank/DDBJ databases">
        <title>Genomic analysis of Paracoccus sp. CBA4604.</title>
        <authorList>
            <person name="Roh S.W."/>
            <person name="Kim J.Y."/>
            <person name="Kim J.S."/>
        </authorList>
    </citation>
    <scope>NUCLEOTIDE SEQUENCE [LARGE SCALE GENOMIC DNA]</scope>
    <source>
        <strain evidence="2">CBA4604</strain>
    </source>
</reference>
<dbReference type="InterPro" id="IPR003737">
    <property type="entry name" value="GlcNAc_PI_deacetylase-related"/>
</dbReference>
<dbReference type="Proteomes" id="UP000234882">
    <property type="component" value="Chromosome"/>
</dbReference>
<dbReference type="Pfam" id="PF02585">
    <property type="entry name" value="PIG-L"/>
    <property type="match status" value="1"/>
</dbReference>
<protein>
    <submittedName>
        <fullName evidence="1">PIG-L family deacetylase</fullName>
    </submittedName>
</protein>
<keyword evidence="2" id="KW-1185">Reference proteome</keyword>
<dbReference type="AlphaFoldDB" id="A0A2K9MJD7"/>